<gene>
    <name evidence="3" type="ORF">ALGA_0159</name>
</gene>
<dbReference type="EMBL" id="AP018042">
    <property type="protein sequence ID" value="BAX78554.1"/>
    <property type="molecule type" value="Genomic_DNA"/>
</dbReference>
<evidence type="ECO:0000259" key="2">
    <source>
        <dbReference type="PROSITE" id="PS51186"/>
    </source>
</evidence>
<dbReference type="SUPFAM" id="SSF55729">
    <property type="entry name" value="Acyl-CoA N-acyltransferases (Nat)"/>
    <property type="match status" value="1"/>
</dbReference>
<protein>
    <recommendedName>
        <fullName evidence="2">N-acetyltransferase domain-containing protein</fullName>
    </recommendedName>
</protein>
<keyword evidence="1" id="KW-1133">Transmembrane helix</keyword>
<feature type="transmembrane region" description="Helical" evidence="1">
    <location>
        <begin position="44"/>
        <end position="71"/>
    </location>
</feature>
<reference evidence="3 4" key="1">
    <citation type="journal article" date="2018" name="Mar. Genomics">
        <title>Complete genome sequence of Marinifilaceae bacterium strain SPP2, isolated from the Antarctic marine sediment.</title>
        <authorList>
            <person name="Watanabe M."/>
            <person name="Kojima H."/>
            <person name="Fukui M."/>
        </authorList>
    </citation>
    <scope>NUCLEOTIDE SEQUENCE [LARGE SCALE GENOMIC DNA]</scope>
    <source>
        <strain evidence="3 4">SPP2</strain>
    </source>
</reference>
<dbReference type="InterPro" id="IPR000182">
    <property type="entry name" value="GNAT_dom"/>
</dbReference>
<sequence>MLEYNILGIQLLEWIGYAASVLVLVSLTMTSIVKLRWYNLAGAILFSTYGFLIGSLPVGIMNFLIVCANVYNLQKMYKRKEDFKIIEIKENDELLMHFLDFYKRDIKSFFPDYKMEKGQLGMFVLRDMAVAGIFIGSKDQSGLRIELDYALPQYRDFKVGVYLYNQLSNILHKHNIDSVYCDTKMNLIYMEKMGFEPSEKDGKSIMQKTLKKSS</sequence>
<dbReference type="AlphaFoldDB" id="A0A1Y1CDZ9"/>
<keyword evidence="1" id="KW-0472">Membrane</keyword>
<keyword evidence="1" id="KW-0812">Transmembrane</keyword>
<name>A0A1Y1CDZ9_9BACT</name>
<dbReference type="OrthoDB" id="677174at2"/>
<dbReference type="RefSeq" id="WP_096427490.1">
    <property type="nucleotide sequence ID" value="NZ_AP018042.1"/>
</dbReference>
<dbReference type="PROSITE" id="PS51186">
    <property type="entry name" value="GNAT"/>
    <property type="match status" value="1"/>
</dbReference>
<dbReference type="Proteomes" id="UP000218267">
    <property type="component" value="Chromosome"/>
</dbReference>
<evidence type="ECO:0000313" key="4">
    <source>
        <dbReference type="Proteomes" id="UP000218267"/>
    </source>
</evidence>
<keyword evidence="4" id="KW-1185">Reference proteome</keyword>
<dbReference type="InterPro" id="IPR016181">
    <property type="entry name" value="Acyl_CoA_acyltransferase"/>
</dbReference>
<organism evidence="3 4">
    <name type="scientific">Labilibaculum antarcticum</name>
    <dbReference type="NCBI Taxonomy" id="1717717"/>
    <lineage>
        <taxon>Bacteria</taxon>
        <taxon>Pseudomonadati</taxon>
        <taxon>Bacteroidota</taxon>
        <taxon>Bacteroidia</taxon>
        <taxon>Marinilabiliales</taxon>
        <taxon>Marinifilaceae</taxon>
        <taxon>Labilibaculum</taxon>
    </lineage>
</organism>
<dbReference type="KEGG" id="mbas:ALGA_0159"/>
<evidence type="ECO:0000313" key="3">
    <source>
        <dbReference type="EMBL" id="BAX78554.1"/>
    </source>
</evidence>
<accession>A0A1Y1CDZ9</accession>
<reference evidence="4" key="2">
    <citation type="journal article" date="2020" name="Antonie Van Leeuwenhoek">
        <title>Labilibaculum antarcticum sp. nov., a novel facultative anaerobic, psychrotorelant bacterium isolated from marine sediment of Antarctica.</title>
        <authorList>
            <person name="Watanabe M."/>
            <person name="Kojima H."/>
            <person name="Fukui M."/>
        </authorList>
    </citation>
    <scope>NUCLEOTIDE SEQUENCE [LARGE SCALE GENOMIC DNA]</scope>
    <source>
        <strain evidence="4">SPP2</strain>
    </source>
</reference>
<feature type="transmembrane region" description="Helical" evidence="1">
    <location>
        <begin position="12"/>
        <end position="32"/>
    </location>
</feature>
<feature type="domain" description="N-acetyltransferase" evidence="2">
    <location>
        <begin position="86"/>
        <end position="211"/>
    </location>
</feature>
<dbReference type="GO" id="GO:0016747">
    <property type="term" value="F:acyltransferase activity, transferring groups other than amino-acyl groups"/>
    <property type="evidence" value="ECO:0007669"/>
    <property type="project" value="InterPro"/>
</dbReference>
<proteinExistence type="predicted"/>
<evidence type="ECO:0000256" key="1">
    <source>
        <dbReference type="SAM" id="Phobius"/>
    </source>
</evidence>